<dbReference type="AlphaFoldDB" id="A0A6A4XA33"/>
<dbReference type="EMBL" id="VIIS01000114">
    <property type="protein sequence ID" value="KAF0313110.1"/>
    <property type="molecule type" value="Genomic_DNA"/>
</dbReference>
<evidence type="ECO:0000256" key="1">
    <source>
        <dbReference type="ARBA" id="ARBA00004123"/>
    </source>
</evidence>
<dbReference type="Proteomes" id="UP000440578">
    <property type="component" value="Unassembled WGS sequence"/>
</dbReference>
<feature type="compositionally biased region" description="Acidic residues" evidence="4">
    <location>
        <begin position="94"/>
        <end position="103"/>
    </location>
</feature>
<dbReference type="InterPro" id="IPR026060">
    <property type="entry name" value="AMY1"/>
</dbReference>
<evidence type="ECO:0000313" key="5">
    <source>
        <dbReference type="EMBL" id="KAF0313110.1"/>
    </source>
</evidence>
<dbReference type="PRINTS" id="PR02028">
    <property type="entry name" value="CMYCBINDINGP"/>
</dbReference>
<dbReference type="GO" id="GO:0003713">
    <property type="term" value="F:transcription coactivator activity"/>
    <property type="evidence" value="ECO:0007669"/>
    <property type="project" value="InterPro"/>
</dbReference>
<dbReference type="OrthoDB" id="524165at2759"/>
<accession>A0A6A4XA33</accession>
<keyword evidence="6" id="KW-1185">Reference proteome</keyword>
<evidence type="ECO:0000256" key="3">
    <source>
        <dbReference type="ARBA" id="ARBA00023242"/>
    </source>
</evidence>
<dbReference type="Gene3D" id="6.10.250.1060">
    <property type="match status" value="1"/>
</dbReference>
<comment type="similarity">
    <text evidence="2">Belongs to the AMY1 family.</text>
</comment>
<comment type="subcellular location">
    <subcellularLocation>
        <location evidence="1">Nucleus</location>
    </subcellularLocation>
</comment>
<sequence length="118" mass="13126">MVQDSKREEFRKYLEKNGVMDVLTRCLVSLYEEPEKPADALQYVRNTLGAASPDKVELESLRLVVAEMKEKMTVMEEENKELRERLAGLTVDADTADGAEEGDTAAADSTAADAKEKK</sequence>
<name>A0A6A4XA33_AMPAM</name>
<proteinExistence type="inferred from homology"/>
<feature type="region of interest" description="Disordered" evidence="4">
    <location>
        <begin position="91"/>
        <end position="118"/>
    </location>
</feature>
<dbReference type="GO" id="GO:0005634">
    <property type="term" value="C:nucleus"/>
    <property type="evidence" value="ECO:0007669"/>
    <property type="project" value="UniProtKB-SubCell"/>
</dbReference>
<reference evidence="5 6" key="1">
    <citation type="submission" date="2019-07" db="EMBL/GenBank/DDBJ databases">
        <title>Draft genome assembly of a fouling barnacle, Amphibalanus amphitrite (Darwin, 1854): The first reference genome for Thecostraca.</title>
        <authorList>
            <person name="Kim W."/>
        </authorList>
    </citation>
    <scope>NUCLEOTIDE SEQUENCE [LARGE SCALE GENOMIC DNA]</scope>
    <source>
        <strain evidence="5">SNU_AA5</strain>
        <tissue evidence="5">Soma without cirri and trophi</tissue>
    </source>
</reference>
<organism evidence="5 6">
    <name type="scientific">Amphibalanus amphitrite</name>
    <name type="common">Striped barnacle</name>
    <name type="synonym">Balanus amphitrite</name>
    <dbReference type="NCBI Taxonomy" id="1232801"/>
    <lineage>
        <taxon>Eukaryota</taxon>
        <taxon>Metazoa</taxon>
        <taxon>Ecdysozoa</taxon>
        <taxon>Arthropoda</taxon>
        <taxon>Crustacea</taxon>
        <taxon>Multicrustacea</taxon>
        <taxon>Cirripedia</taxon>
        <taxon>Thoracica</taxon>
        <taxon>Thoracicalcarea</taxon>
        <taxon>Balanomorpha</taxon>
        <taxon>Balanoidea</taxon>
        <taxon>Balanidae</taxon>
        <taxon>Amphibalaninae</taxon>
        <taxon>Amphibalanus</taxon>
    </lineage>
</organism>
<protein>
    <submittedName>
        <fullName evidence="5">c-Myc-binding protein</fullName>
    </submittedName>
</protein>
<comment type="caution">
    <text evidence="5">The sequence shown here is derived from an EMBL/GenBank/DDBJ whole genome shotgun (WGS) entry which is preliminary data.</text>
</comment>
<dbReference type="PANTHER" id="PTHR13168">
    <property type="entry name" value="ASSOCIATE OF C-MYC AMY-1"/>
    <property type="match status" value="1"/>
</dbReference>
<evidence type="ECO:0000313" key="6">
    <source>
        <dbReference type="Proteomes" id="UP000440578"/>
    </source>
</evidence>
<dbReference type="PANTHER" id="PTHR13168:SF0">
    <property type="entry name" value="C-MYC-BINDING PROTEIN"/>
    <property type="match status" value="1"/>
</dbReference>
<evidence type="ECO:0000256" key="4">
    <source>
        <dbReference type="SAM" id="MobiDB-lite"/>
    </source>
</evidence>
<evidence type="ECO:0000256" key="2">
    <source>
        <dbReference type="ARBA" id="ARBA00009389"/>
    </source>
</evidence>
<gene>
    <name evidence="5" type="primary">MYCBP_0</name>
    <name evidence="5" type="ORF">FJT64_000198</name>
</gene>
<keyword evidence="3" id="KW-0539">Nucleus</keyword>